<organism evidence="1 2">
    <name type="scientific">Mycena metata</name>
    <dbReference type="NCBI Taxonomy" id="1033252"/>
    <lineage>
        <taxon>Eukaryota</taxon>
        <taxon>Fungi</taxon>
        <taxon>Dikarya</taxon>
        <taxon>Basidiomycota</taxon>
        <taxon>Agaricomycotina</taxon>
        <taxon>Agaricomycetes</taxon>
        <taxon>Agaricomycetidae</taxon>
        <taxon>Agaricales</taxon>
        <taxon>Marasmiineae</taxon>
        <taxon>Mycenaceae</taxon>
        <taxon>Mycena</taxon>
    </lineage>
</organism>
<dbReference type="EMBL" id="JARKIB010000505">
    <property type="protein sequence ID" value="KAJ7702940.1"/>
    <property type="molecule type" value="Genomic_DNA"/>
</dbReference>
<keyword evidence="2" id="KW-1185">Reference proteome</keyword>
<evidence type="ECO:0000313" key="1">
    <source>
        <dbReference type="EMBL" id="KAJ7702940.1"/>
    </source>
</evidence>
<protein>
    <submittedName>
        <fullName evidence="1">Uncharacterized protein</fullName>
    </submittedName>
</protein>
<gene>
    <name evidence="1" type="ORF">B0H16DRAFT_734005</name>
</gene>
<accession>A0AAD7E050</accession>
<dbReference type="Proteomes" id="UP001215598">
    <property type="component" value="Unassembled WGS sequence"/>
</dbReference>
<comment type="caution">
    <text evidence="1">The sequence shown here is derived from an EMBL/GenBank/DDBJ whole genome shotgun (WGS) entry which is preliminary data.</text>
</comment>
<sequence>MCGGKTWLCERRATRSVRAFGVFATALGFLHGQESLGHGTRIHVYSYSSYPRVIVRVPIFPYRGAVGGLRAFLCGVRPGLSALCCDTGPFWLCAICVRGPSPR</sequence>
<evidence type="ECO:0000313" key="2">
    <source>
        <dbReference type="Proteomes" id="UP001215598"/>
    </source>
</evidence>
<proteinExistence type="predicted"/>
<reference evidence="1" key="1">
    <citation type="submission" date="2023-03" db="EMBL/GenBank/DDBJ databases">
        <title>Massive genome expansion in bonnet fungi (Mycena s.s.) driven by repeated elements and novel gene families across ecological guilds.</title>
        <authorList>
            <consortium name="Lawrence Berkeley National Laboratory"/>
            <person name="Harder C.B."/>
            <person name="Miyauchi S."/>
            <person name="Viragh M."/>
            <person name="Kuo A."/>
            <person name="Thoen E."/>
            <person name="Andreopoulos B."/>
            <person name="Lu D."/>
            <person name="Skrede I."/>
            <person name="Drula E."/>
            <person name="Henrissat B."/>
            <person name="Morin E."/>
            <person name="Kohler A."/>
            <person name="Barry K."/>
            <person name="LaButti K."/>
            <person name="Morin E."/>
            <person name="Salamov A."/>
            <person name="Lipzen A."/>
            <person name="Mereny Z."/>
            <person name="Hegedus B."/>
            <person name="Baldrian P."/>
            <person name="Stursova M."/>
            <person name="Weitz H."/>
            <person name="Taylor A."/>
            <person name="Grigoriev I.V."/>
            <person name="Nagy L.G."/>
            <person name="Martin F."/>
            <person name="Kauserud H."/>
        </authorList>
    </citation>
    <scope>NUCLEOTIDE SEQUENCE</scope>
    <source>
        <strain evidence="1">CBHHK182m</strain>
    </source>
</reference>
<name>A0AAD7E050_9AGAR</name>
<dbReference type="AlphaFoldDB" id="A0AAD7E050"/>